<dbReference type="InterPro" id="IPR000160">
    <property type="entry name" value="GGDEF_dom"/>
</dbReference>
<protein>
    <submittedName>
        <fullName evidence="3">Diguanylate cyclase (GGDEF) domain-containing protein</fullName>
    </submittedName>
</protein>
<dbReference type="SUPFAM" id="SSF55073">
    <property type="entry name" value="Nucleotide cyclase"/>
    <property type="match status" value="1"/>
</dbReference>
<keyword evidence="1" id="KW-1133">Transmembrane helix</keyword>
<dbReference type="SMART" id="SM00267">
    <property type="entry name" value="GGDEF"/>
    <property type="match status" value="1"/>
</dbReference>
<keyword evidence="1" id="KW-0472">Membrane</keyword>
<sequence length="585" mass="67183">MKKTFMKHDFFLLFVGILFFLWIGTLLLKAYKAEGRQISLADESHFSCRSGWTDEAGEEVDFDTLSYSRDDLEKVHVYRYRIPDDCTVRDGDSICFFCRGIDYKIYISPREDRHLSFRGGKRLIHDYRQNGAGLTGKDIGLTIQTIPVYGMIQDCEISLAVTPHETSAFLMDVRIQKTSEFILSTIRSRMWMFVQSIAIVFFGIATILYTFFAVNRRREDKTLLYAWGVLALILGMMLVLQTHIIQILTGKPEFFNALKYALVLLVTFPQAVQADAAAMHPHRHYSVVVGIVVAVLMIVEAAVCFFWDVSLYRLLMVSSLPLLLLNFLMMIIYLVKEVLYIRKTRGAIESVMLLAIMTALSTVAFVDVFFYASSSRHLTDWGRMIRISYILFVIAMLVVFLRTSMRKNREAKLAEKYRMQSRTDAMTGLMNKGAYLEKEAELTNRLFLARKKGKKLSFVVMALDLNNLKKVNDHLGHNMGDQYIITASRIFSEAIGKDGEIYRVGGDEFLILLFGSEPEETYRNVVSRLREKTEAYNSETGREIPLSFAYGHALCTSEQHHSIHDSERAADAEMYEHKRQMKAER</sequence>
<evidence type="ECO:0000256" key="1">
    <source>
        <dbReference type="SAM" id="Phobius"/>
    </source>
</evidence>
<accession>A0A1I0I941</accession>
<dbReference type="CDD" id="cd01949">
    <property type="entry name" value="GGDEF"/>
    <property type="match status" value="1"/>
</dbReference>
<dbReference type="PANTHER" id="PTHR45138">
    <property type="entry name" value="REGULATORY COMPONENTS OF SENSORY TRANSDUCTION SYSTEM"/>
    <property type="match status" value="1"/>
</dbReference>
<dbReference type="EMBL" id="FOIL01000072">
    <property type="protein sequence ID" value="SET92914.1"/>
    <property type="molecule type" value="Genomic_DNA"/>
</dbReference>
<evidence type="ECO:0000313" key="4">
    <source>
        <dbReference type="Proteomes" id="UP000199820"/>
    </source>
</evidence>
<feature type="transmembrane region" description="Helical" evidence="1">
    <location>
        <begin position="190"/>
        <end position="212"/>
    </location>
</feature>
<dbReference type="Proteomes" id="UP000199820">
    <property type="component" value="Unassembled WGS sequence"/>
</dbReference>
<dbReference type="GO" id="GO:1902201">
    <property type="term" value="P:negative regulation of bacterial-type flagellum-dependent cell motility"/>
    <property type="evidence" value="ECO:0007669"/>
    <property type="project" value="TreeGrafter"/>
</dbReference>
<feature type="transmembrane region" description="Helical" evidence="1">
    <location>
        <begin position="284"/>
        <end position="308"/>
    </location>
</feature>
<dbReference type="InterPro" id="IPR050469">
    <property type="entry name" value="Diguanylate_Cyclase"/>
</dbReference>
<dbReference type="GO" id="GO:0005886">
    <property type="term" value="C:plasma membrane"/>
    <property type="evidence" value="ECO:0007669"/>
    <property type="project" value="TreeGrafter"/>
</dbReference>
<keyword evidence="4" id="KW-1185">Reference proteome</keyword>
<proteinExistence type="predicted"/>
<dbReference type="NCBIfam" id="TIGR00254">
    <property type="entry name" value="GGDEF"/>
    <property type="match status" value="1"/>
</dbReference>
<keyword evidence="1" id="KW-0812">Transmembrane</keyword>
<dbReference type="PANTHER" id="PTHR45138:SF6">
    <property type="entry name" value="DIGUANYLATE CYCLASE DGCN"/>
    <property type="match status" value="1"/>
</dbReference>
<dbReference type="Gene3D" id="3.30.70.270">
    <property type="match status" value="1"/>
</dbReference>
<gene>
    <name evidence="3" type="ORF">SAMN04487771_10722</name>
</gene>
<organism evidence="3 4">
    <name type="scientific">[Clostridium] aminophilum</name>
    <dbReference type="NCBI Taxonomy" id="1526"/>
    <lineage>
        <taxon>Bacteria</taxon>
        <taxon>Bacillati</taxon>
        <taxon>Bacillota</taxon>
        <taxon>Clostridia</taxon>
        <taxon>Lachnospirales</taxon>
        <taxon>Lachnospiraceae</taxon>
    </lineage>
</organism>
<dbReference type="InterPro" id="IPR029787">
    <property type="entry name" value="Nucleotide_cyclase"/>
</dbReference>
<name>A0A1I0I941_9FIRM</name>
<evidence type="ECO:0000313" key="3">
    <source>
        <dbReference type="EMBL" id="SET92914.1"/>
    </source>
</evidence>
<dbReference type="GO" id="GO:0052621">
    <property type="term" value="F:diguanylate cyclase activity"/>
    <property type="evidence" value="ECO:0007669"/>
    <property type="project" value="TreeGrafter"/>
</dbReference>
<feature type="transmembrane region" description="Helical" evidence="1">
    <location>
        <begin position="384"/>
        <end position="403"/>
    </location>
</feature>
<dbReference type="InterPro" id="IPR043128">
    <property type="entry name" value="Rev_trsase/Diguanyl_cyclase"/>
</dbReference>
<evidence type="ECO:0000259" key="2">
    <source>
        <dbReference type="PROSITE" id="PS50887"/>
    </source>
</evidence>
<dbReference type="GO" id="GO:0043709">
    <property type="term" value="P:cell adhesion involved in single-species biofilm formation"/>
    <property type="evidence" value="ECO:0007669"/>
    <property type="project" value="TreeGrafter"/>
</dbReference>
<dbReference type="Pfam" id="PF00990">
    <property type="entry name" value="GGDEF"/>
    <property type="match status" value="1"/>
</dbReference>
<feature type="domain" description="GGDEF" evidence="2">
    <location>
        <begin position="456"/>
        <end position="585"/>
    </location>
</feature>
<feature type="transmembrane region" description="Helical" evidence="1">
    <location>
        <begin position="314"/>
        <end position="335"/>
    </location>
</feature>
<feature type="transmembrane region" description="Helical" evidence="1">
    <location>
        <begin position="347"/>
        <end position="372"/>
    </location>
</feature>
<dbReference type="PROSITE" id="PS50887">
    <property type="entry name" value="GGDEF"/>
    <property type="match status" value="1"/>
</dbReference>
<reference evidence="3 4" key="1">
    <citation type="submission" date="2016-10" db="EMBL/GenBank/DDBJ databases">
        <authorList>
            <person name="de Groot N.N."/>
        </authorList>
    </citation>
    <scope>NUCLEOTIDE SEQUENCE [LARGE SCALE GENOMIC DNA]</scope>
    <source>
        <strain evidence="3 4">KH1P1</strain>
    </source>
</reference>
<dbReference type="AlphaFoldDB" id="A0A1I0I941"/>
<feature type="transmembrane region" description="Helical" evidence="1">
    <location>
        <begin position="224"/>
        <end position="248"/>
    </location>
</feature>